<keyword evidence="7 9" id="KW-0460">Magnesium</keyword>
<dbReference type="InterPro" id="IPR028343">
    <property type="entry name" value="FBPtase"/>
</dbReference>
<evidence type="ECO:0000256" key="1">
    <source>
        <dbReference type="ARBA" id="ARBA00001273"/>
    </source>
</evidence>
<feature type="domain" description="Fructose-1-6-bisphosphatase class I N-terminal" evidence="11">
    <location>
        <begin position="14"/>
        <end position="183"/>
    </location>
</feature>
<keyword evidence="4 9" id="KW-0963">Cytoplasm</keyword>
<evidence type="ECO:0000256" key="3">
    <source>
        <dbReference type="ARBA" id="ARBA00010941"/>
    </source>
</evidence>
<gene>
    <name evidence="9" type="primary">fbp</name>
    <name evidence="13" type="ORF">C4F51_07640</name>
</gene>
<feature type="binding site" evidence="9">
    <location>
        <position position="103"/>
    </location>
    <ligand>
        <name>Mg(2+)</name>
        <dbReference type="ChEBI" id="CHEBI:18420"/>
        <label>1</label>
    </ligand>
</feature>
<accession>A0A928V6M7</accession>
<keyword evidence="6 9" id="KW-0378">Hydrolase</keyword>
<evidence type="ECO:0000256" key="5">
    <source>
        <dbReference type="ARBA" id="ARBA00022723"/>
    </source>
</evidence>
<keyword evidence="8 9" id="KW-0119">Carbohydrate metabolism</keyword>
<dbReference type="GO" id="GO:0006002">
    <property type="term" value="P:fructose 6-phosphate metabolic process"/>
    <property type="evidence" value="ECO:0007669"/>
    <property type="project" value="TreeGrafter"/>
</dbReference>
<dbReference type="PIRSF" id="PIRSF500210">
    <property type="entry name" value="FBPtase"/>
    <property type="match status" value="1"/>
</dbReference>
<dbReference type="Gene3D" id="3.40.190.80">
    <property type="match status" value="1"/>
</dbReference>
<comment type="pathway">
    <text evidence="2">Carbohydrate biosynthesis; Calvin cycle.</text>
</comment>
<dbReference type="EMBL" id="PRDL01000001">
    <property type="protein sequence ID" value="MBE8717064.1"/>
    <property type="molecule type" value="Genomic_DNA"/>
</dbReference>
<dbReference type="NCBIfam" id="NF006779">
    <property type="entry name" value="PRK09293.1-3"/>
    <property type="match status" value="1"/>
</dbReference>
<evidence type="ECO:0000259" key="11">
    <source>
        <dbReference type="Pfam" id="PF00316"/>
    </source>
</evidence>
<evidence type="ECO:0000256" key="10">
    <source>
        <dbReference type="RuleBase" id="RU000508"/>
    </source>
</evidence>
<sequence>MSKFLSTLQQDISEPHLASLVCAILDITAVIAERVSHGALGDTLGATTQENVQGEVQKNLDVIANDLLVSTLLSHSAVRAIASEEEQHTVAGTAGAPYIVAFDPLDGSNNIDINAQIGTIFTILKARDDVPDASDEQFFQTGSQQVCAGYVLYGPYTTLVITTGKRVHEATLDRSAEEFILSKSPVVLPAGVRDFSANMANLFYWAPKMQQYMTSLIQPAPASERFNMRWQGAMVGDVHRILTRGGAFIYPSDSKDPAQPAKLRLLYEAFPMAMLVEAAGGCGYSETQPLLEMTLTSLHQRTPVFLGDKKLVEDCFKAAS</sequence>
<dbReference type="InterPro" id="IPR000146">
    <property type="entry name" value="FBPase_class-1"/>
</dbReference>
<feature type="binding site" evidence="9">
    <location>
        <position position="106"/>
    </location>
    <ligand>
        <name>Mg(2+)</name>
        <dbReference type="ChEBI" id="CHEBI:18420"/>
        <label>2</label>
    </ligand>
</feature>
<dbReference type="PRINTS" id="PR00115">
    <property type="entry name" value="F16BPHPHTASE"/>
</dbReference>
<feature type="binding site" evidence="9">
    <location>
        <position position="262"/>
    </location>
    <ligand>
        <name>substrate</name>
    </ligand>
</feature>
<evidence type="ECO:0000259" key="12">
    <source>
        <dbReference type="Pfam" id="PF18913"/>
    </source>
</evidence>
<comment type="caution">
    <text evidence="9">Lacks conserved residue(s) required for the propagation of feature annotation.</text>
</comment>
<dbReference type="InterPro" id="IPR044015">
    <property type="entry name" value="FBPase_C_dom"/>
</dbReference>
<dbReference type="InterPro" id="IPR033391">
    <property type="entry name" value="FBPase_N"/>
</dbReference>
<evidence type="ECO:0000256" key="7">
    <source>
        <dbReference type="ARBA" id="ARBA00022842"/>
    </source>
</evidence>
<dbReference type="AlphaFoldDB" id="A0A928V6M7"/>
<comment type="catalytic activity">
    <reaction evidence="1 9">
        <text>beta-D-fructose 1,6-bisphosphate + H2O = beta-D-fructose 6-phosphate + phosphate</text>
        <dbReference type="Rhea" id="RHEA:11064"/>
        <dbReference type="ChEBI" id="CHEBI:15377"/>
        <dbReference type="ChEBI" id="CHEBI:32966"/>
        <dbReference type="ChEBI" id="CHEBI:43474"/>
        <dbReference type="ChEBI" id="CHEBI:57634"/>
        <dbReference type="EC" id="3.1.3.11"/>
    </reaction>
</comment>
<dbReference type="PANTHER" id="PTHR11556">
    <property type="entry name" value="FRUCTOSE-1,6-BISPHOSPHATASE-RELATED"/>
    <property type="match status" value="1"/>
</dbReference>
<evidence type="ECO:0000256" key="6">
    <source>
        <dbReference type="ARBA" id="ARBA00022801"/>
    </source>
</evidence>
<feature type="binding site" evidence="9">
    <location>
        <position position="103"/>
    </location>
    <ligand>
        <name>Mg(2+)</name>
        <dbReference type="ChEBI" id="CHEBI:18420"/>
        <label>2</label>
    </ligand>
</feature>
<proteinExistence type="inferred from homology"/>
<comment type="cofactor">
    <cofactor evidence="9">
        <name>Mg(2+)</name>
        <dbReference type="ChEBI" id="CHEBI:18420"/>
    </cofactor>
    <text evidence="9">Binds 2 magnesium ions per subunit.</text>
</comment>
<dbReference type="CDD" id="cd00354">
    <property type="entry name" value="FBPase"/>
    <property type="match status" value="1"/>
</dbReference>
<dbReference type="GO" id="GO:0006000">
    <property type="term" value="P:fructose metabolic process"/>
    <property type="evidence" value="ECO:0007669"/>
    <property type="project" value="TreeGrafter"/>
</dbReference>
<dbReference type="Pfam" id="PF00316">
    <property type="entry name" value="FBPase"/>
    <property type="match status" value="1"/>
</dbReference>
<dbReference type="InterPro" id="IPR020548">
    <property type="entry name" value="Fructose_bisphosphatase_AS"/>
</dbReference>
<dbReference type="SUPFAM" id="SSF56655">
    <property type="entry name" value="Carbohydrate phosphatase"/>
    <property type="match status" value="1"/>
</dbReference>
<evidence type="ECO:0000256" key="9">
    <source>
        <dbReference type="HAMAP-Rule" id="MF_01855"/>
    </source>
</evidence>
<dbReference type="HAMAP" id="MF_01855">
    <property type="entry name" value="FBPase_class1"/>
    <property type="match status" value="1"/>
</dbReference>
<evidence type="ECO:0000256" key="4">
    <source>
        <dbReference type="ARBA" id="ARBA00022490"/>
    </source>
</evidence>
<dbReference type="GO" id="GO:0005986">
    <property type="term" value="P:sucrose biosynthetic process"/>
    <property type="evidence" value="ECO:0007669"/>
    <property type="project" value="TreeGrafter"/>
</dbReference>
<keyword evidence="14" id="KW-1185">Reference proteome</keyword>
<protein>
    <recommendedName>
        <fullName evidence="9">Fructose-1,6-bisphosphatase class 1</fullName>
        <shortName evidence="9">FBPase class 1</shortName>
        <ecNumber evidence="9">3.1.3.11</ecNumber>
    </recommendedName>
    <alternativeName>
        <fullName evidence="9">D-fructose-1,6-bisphosphate 1-phosphohydrolase class 1</fullName>
    </alternativeName>
</protein>
<evidence type="ECO:0000256" key="2">
    <source>
        <dbReference type="ARBA" id="ARBA00005215"/>
    </source>
</evidence>
<dbReference type="EC" id="3.1.3.11" evidence="9"/>
<dbReference type="GO" id="GO:0030388">
    <property type="term" value="P:fructose 1,6-bisphosphate metabolic process"/>
    <property type="evidence" value="ECO:0007669"/>
    <property type="project" value="TreeGrafter"/>
</dbReference>
<reference evidence="13" key="1">
    <citation type="submission" date="2018-07" db="EMBL/GenBank/DDBJ databases">
        <title>Genome assembly of strain Ka43.</title>
        <authorList>
            <person name="Kukolya J."/>
            <person name="Nagy I."/>
            <person name="Horvath B."/>
            <person name="Toth A."/>
        </authorList>
    </citation>
    <scope>NUCLEOTIDE SEQUENCE</scope>
    <source>
        <strain evidence="13">KB43</strain>
    </source>
</reference>
<feature type="binding site" evidence="9">
    <location>
        <position position="198"/>
    </location>
    <ligand>
        <name>substrate</name>
    </ligand>
</feature>
<dbReference type="GO" id="GO:0042132">
    <property type="term" value="F:fructose 1,6-bisphosphate 1-phosphatase activity"/>
    <property type="evidence" value="ECO:0007669"/>
    <property type="project" value="UniProtKB-UniRule"/>
</dbReference>
<evidence type="ECO:0000313" key="14">
    <source>
        <dbReference type="Proteomes" id="UP000652567"/>
    </source>
</evidence>
<keyword evidence="5 9" id="KW-0479">Metal-binding</keyword>
<comment type="subcellular location">
    <subcellularLocation>
        <location evidence="9">Cytoplasm</location>
    </subcellularLocation>
</comment>
<comment type="caution">
    <text evidence="13">The sequence shown here is derived from an EMBL/GenBank/DDBJ whole genome shotgun (WGS) entry which is preliminary data.</text>
</comment>
<organism evidence="13 14">
    <name type="scientific">Cellvibrio polysaccharolyticus</name>
    <dbReference type="NCBI Taxonomy" id="2082724"/>
    <lineage>
        <taxon>Bacteria</taxon>
        <taxon>Pseudomonadati</taxon>
        <taxon>Pseudomonadota</taxon>
        <taxon>Gammaproteobacteria</taxon>
        <taxon>Cellvibrionales</taxon>
        <taxon>Cellvibrionaceae</taxon>
        <taxon>Cellvibrio</taxon>
    </lineage>
</organism>
<dbReference type="Pfam" id="PF18913">
    <property type="entry name" value="FBPase_C"/>
    <property type="match status" value="1"/>
</dbReference>
<dbReference type="PANTHER" id="PTHR11556:SF35">
    <property type="entry name" value="SEDOHEPTULOSE-1,7-BISPHOSPHATASE, CHLOROPLASTIC"/>
    <property type="match status" value="1"/>
</dbReference>
<feature type="domain" description="Fructose-1-6-bisphosphatase class 1 C-terminal" evidence="12">
    <location>
        <begin position="192"/>
        <end position="317"/>
    </location>
</feature>
<evidence type="ECO:0000256" key="8">
    <source>
        <dbReference type="ARBA" id="ARBA00023277"/>
    </source>
</evidence>
<comment type="similarity">
    <text evidence="3 9 10">Belongs to the FBPase class 1 family.</text>
</comment>
<dbReference type="Proteomes" id="UP000652567">
    <property type="component" value="Unassembled WGS sequence"/>
</dbReference>
<comment type="subunit">
    <text evidence="9">Homotetramer.</text>
</comment>
<feature type="binding site" evidence="9">
    <location>
        <position position="105"/>
    </location>
    <ligand>
        <name>Mg(2+)</name>
        <dbReference type="ChEBI" id="CHEBI:18420"/>
        <label>1</label>
    </ligand>
</feature>
<name>A0A928V6M7_9GAMM</name>
<dbReference type="Gene3D" id="3.30.540.10">
    <property type="entry name" value="Fructose-1,6-Bisphosphatase, subunit A, domain 1"/>
    <property type="match status" value="1"/>
</dbReference>
<dbReference type="PROSITE" id="PS00124">
    <property type="entry name" value="FBPASE"/>
    <property type="match status" value="1"/>
</dbReference>
<dbReference type="GO" id="GO:0000287">
    <property type="term" value="F:magnesium ion binding"/>
    <property type="evidence" value="ECO:0007669"/>
    <property type="project" value="UniProtKB-UniRule"/>
</dbReference>
<dbReference type="PIRSF" id="PIRSF000904">
    <property type="entry name" value="FBPtase_SBPase"/>
    <property type="match status" value="1"/>
</dbReference>
<dbReference type="RefSeq" id="WP_193908638.1">
    <property type="nucleotide sequence ID" value="NZ_PRDL01000001.1"/>
</dbReference>
<feature type="binding site" evidence="9">
    <location>
        <position position="268"/>
    </location>
    <ligand>
        <name>Mg(2+)</name>
        <dbReference type="ChEBI" id="CHEBI:18420"/>
        <label>2</label>
    </ligand>
</feature>
<feature type="binding site" evidence="9">
    <location>
        <position position="84"/>
    </location>
    <ligand>
        <name>Mg(2+)</name>
        <dbReference type="ChEBI" id="CHEBI:18420"/>
        <label>1</label>
    </ligand>
</feature>
<evidence type="ECO:0000313" key="13">
    <source>
        <dbReference type="EMBL" id="MBE8717064.1"/>
    </source>
</evidence>
<dbReference type="GO" id="GO:0006094">
    <property type="term" value="P:gluconeogenesis"/>
    <property type="evidence" value="ECO:0007669"/>
    <property type="project" value="UniProtKB-UniRule"/>
</dbReference>
<dbReference type="GO" id="GO:0005829">
    <property type="term" value="C:cytosol"/>
    <property type="evidence" value="ECO:0007669"/>
    <property type="project" value="TreeGrafter"/>
</dbReference>